<name>A0A8I1Y8L8_BRAEL</name>
<sequence length="66" mass="7656">MPRGKMKRLQMSAGRIYHLLTKESAYAPNTQHLEDFRAAQLLEKSLDGWPKDEATIAAWSMRRDTH</sequence>
<evidence type="ECO:0000313" key="1">
    <source>
        <dbReference type="EMBL" id="MBP1294270.1"/>
    </source>
</evidence>
<gene>
    <name evidence="1" type="ORF">JOH49_004023</name>
</gene>
<accession>A0A8I1Y8L8</accession>
<evidence type="ECO:0000313" key="2">
    <source>
        <dbReference type="Proteomes" id="UP000673383"/>
    </source>
</evidence>
<dbReference type="Proteomes" id="UP000673383">
    <property type="component" value="Unassembled WGS sequence"/>
</dbReference>
<organism evidence="1 2">
    <name type="scientific">Bradyrhizobium elkanii</name>
    <dbReference type="NCBI Taxonomy" id="29448"/>
    <lineage>
        <taxon>Bacteria</taxon>
        <taxon>Pseudomonadati</taxon>
        <taxon>Pseudomonadota</taxon>
        <taxon>Alphaproteobacteria</taxon>
        <taxon>Hyphomicrobiales</taxon>
        <taxon>Nitrobacteraceae</taxon>
        <taxon>Bradyrhizobium</taxon>
    </lineage>
</organism>
<reference evidence="1" key="1">
    <citation type="submission" date="2021-02" db="EMBL/GenBank/DDBJ databases">
        <title>Genomic Encyclopedia of Type Strains, Phase IV (KMG-V): Genome sequencing to study the core and pangenomes of soil and plant-associated prokaryotes.</title>
        <authorList>
            <person name="Whitman W."/>
        </authorList>
    </citation>
    <scope>NUCLEOTIDE SEQUENCE</scope>
    <source>
        <strain evidence="1">USDA 406</strain>
    </source>
</reference>
<dbReference type="AlphaFoldDB" id="A0A8I1Y8L8"/>
<dbReference type="EMBL" id="JAFICZ010000001">
    <property type="protein sequence ID" value="MBP1294270.1"/>
    <property type="molecule type" value="Genomic_DNA"/>
</dbReference>
<comment type="caution">
    <text evidence="1">The sequence shown here is derived from an EMBL/GenBank/DDBJ whole genome shotgun (WGS) entry which is preliminary data.</text>
</comment>
<proteinExistence type="predicted"/>
<protein>
    <submittedName>
        <fullName evidence="1">Uncharacterized protein</fullName>
    </submittedName>
</protein>